<comment type="similarity">
    <text evidence="2 6">Belongs to the DNA polymerase alpha subunit B family.</text>
</comment>
<dbReference type="AlphaFoldDB" id="A0A9Q1KA82"/>
<dbReference type="FunFam" id="1.10.8.530:FF:000002">
    <property type="entry name" value="DNA polymerase alpha subunit B"/>
    <property type="match status" value="1"/>
</dbReference>
<reference evidence="10" key="1">
    <citation type="submission" date="2022-04" db="EMBL/GenBank/DDBJ databases">
        <title>Carnegiea gigantea Genome sequencing and assembly v2.</title>
        <authorList>
            <person name="Copetti D."/>
            <person name="Sanderson M.J."/>
            <person name="Burquez A."/>
            <person name="Wojciechowski M.F."/>
        </authorList>
    </citation>
    <scope>NUCLEOTIDE SEQUENCE</scope>
    <source>
        <strain evidence="10">SGP5-SGP5p</strain>
        <tissue evidence="10">Aerial part</tissue>
    </source>
</reference>
<dbReference type="Proteomes" id="UP001153076">
    <property type="component" value="Unassembled WGS sequence"/>
</dbReference>
<dbReference type="InterPro" id="IPR007185">
    <property type="entry name" value="DNA_pol_a/d/e_bsu"/>
</dbReference>
<evidence type="ECO:0000256" key="6">
    <source>
        <dbReference type="PIRNR" id="PIRNR018300"/>
    </source>
</evidence>
<dbReference type="InterPro" id="IPR013627">
    <property type="entry name" value="Pol_alpha_B_N"/>
</dbReference>
<dbReference type="GO" id="GO:0006270">
    <property type="term" value="P:DNA replication initiation"/>
    <property type="evidence" value="ECO:0007669"/>
    <property type="project" value="TreeGrafter"/>
</dbReference>
<dbReference type="FunFam" id="3.60.21.60:FF:000004">
    <property type="entry name" value="DNA polymerase alpha subunit B"/>
    <property type="match status" value="1"/>
</dbReference>
<dbReference type="InterPro" id="IPR043034">
    <property type="entry name" value="DNA_pol_alpha_B_N_sf"/>
</dbReference>
<keyword evidence="4 6" id="KW-0235">DNA replication</keyword>
<evidence type="ECO:0000256" key="1">
    <source>
        <dbReference type="ARBA" id="ARBA00004123"/>
    </source>
</evidence>
<comment type="caution">
    <text evidence="10">The sequence shown here is derived from an EMBL/GenBank/DDBJ whole genome shotgun (WGS) entry which is preliminary data.</text>
</comment>
<evidence type="ECO:0000259" key="7">
    <source>
        <dbReference type="Pfam" id="PF04042"/>
    </source>
</evidence>
<evidence type="ECO:0000259" key="9">
    <source>
        <dbReference type="Pfam" id="PF22062"/>
    </source>
</evidence>
<dbReference type="Pfam" id="PF08418">
    <property type="entry name" value="Pol_alpha_B_N"/>
    <property type="match status" value="1"/>
</dbReference>
<dbReference type="Pfam" id="PF04042">
    <property type="entry name" value="DNA_pol_E_B"/>
    <property type="match status" value="1"/>
</dbReference>
<feature type="domain" description="DNA polymerase alpha subunit B OB" evidence="9">
    <location>
        <begin position="237"/>
        <end position="319"/>
    </location>
</feature>
<dbReference type="InterPro" id="IPR054300">
    <property type="entry name" value="OB_DPOA2"/>
</dbReference>
<evidence type="ECO:0000256" key="4">
    <source>
        <dbReference type="ARBA" id="ARBA00022705"/>
    </source>
</evidence>
<dbReference type="Gene3D" id="3.60.21.60">
    <property type="match status" value="2"/>
</dbReference>
<dbReference type="Gene3D" id="1.10.8.530">
    <property type="entry name" value="DNA polymerase alpha-primase, subunit B, N-terminal domain"/>
    <property type="match status" value="1"/>
</dbReference>
<dbReference type="PIRSF" id="PIRSF018300">
    <property type="entry name" value="DNA_pol_alph_2"/>
    <property type="match status" value="1"/>
</dbReference>
<dbReference type="EMBL" id="JAKOGI010000229">
    <property type="protein sequence ID" value="KAJ8439173.1"/>
    <property type="molecule type" value="Genomic_DNA"/>
</dbReference>
<dbReference type="InterPro" id="IPR016722">
    <property type="entry name" value="DNA_pol_alpha_bsu"/>
</dbReference>
<keyword evidence="11" id="KW-1185">Reference proteome</keyword>
<gene>
    <name evidence="10" type="ORF">Cgig2_027099</name>
</gene>
<evidence type="ECO:0000313" key="11">
    <source>
        <dbReference type="Proteomes" id="UP001153076"/>
    </source>
</evidence>
<accession>A0A9Q1KA82</accession>
<evidence type="ECO:0000256" key="5">
    <source>
        <dbReference type="ARBA" id="ARBA00023242"/>
    </source>
</evidence>
<dbReference type="GO" id="GO:0003677">
    <property type="term" value="F:DNA binding"/>
    <property type="evidence" value="ECO:0007669"/>
    <property type="project" value="InterPro"/>
</dbReference>
<dbReference type="Pfam" id="PF22062">
    <property type="entry name" value="OB_DPOA2"/>
    <property type="match status" value="1"/>
</dbReference>
<dbReference type="OrthoDB" id="336885at2759"/>
<feature type="domain" description="DNA polymerase alpha/delta/epsilon subunit B" evidence="7">
    <location>
        <begin position="358"/>
        <end position="569"/>
    </location>
</feature>
<keyword evidence="5 6" id="KW-0539">Nucleus</keyword>
<dbReference type="PANTHER" id="PTHR23061:SF12">
    <property type="entry name" value="DNA POLYMERASE ALPHA SUBUNIT B"/>
    <property type="match status" value="1"/>
</dbReference>
<dbReference type="PANTHER" id="PTHR23061">
    <property type="entry name" value="DNA POLYMERASE 2 ALPHA 70 KDA SUBUNIT"/>
    <property type="match status" value="1"/>
</dbReference>
<evidence type="ECO:0000313" key="10">
    <source>
        <dbReference type="EMBL" id="KAJ8439173.1"/>
    </source>
</evidence>
<sequence>MEAEIKAQFNKSGFTFDDEHAVLSKCLTFCINYKLTPSDLVSSWEVYYLNRQLNESTVHNAEMDGFLLHLQNERKEAFIKEEPGLHVYSIRDVDMILNDEQEDLKDGLLDTPTDRPLALYEDLSDSRHQANGSLLSSSKQSSLITPFGQRTNKFMVQFRINSEPGAERGIKEHEDDVMEDDIIRRDQPKKRCSLIVHGSKPEPGCRFMYDRIEDRFNSLENRIKRHASAFLASGHYEEPMDPTIASQKSVFAVGMIYCDGEGRLNEKSVLLQSSVEHSGGQRVRIDLEKLSHYSIFPGQVVGIVGKNPSGHCLVASELVDSIPSIESSDGNCYPSKKQALHEEGLSNGHSHTPAELSVMIAAGPFTTADNLFFEPLTELLAYATRKQPQLLILLGPFVDSEHPEIKKATFNRSFNEVFHQEIMRRLQDHVEYMGSSPRVLLVPSIRDVNHDFVFPQPPFDINPPELRDQIISLTNPGIFEANEVKIGCCTVDVLKQLSGEEVSRNSKDSSSGDRLSRLATHIISQRSFYPLYPPAESVPLDFSIAPEALYIPSIPQMLILPSDLAPFVKVLSINAGESKEHSKCVCVNPGRLTKGIGGGTFVELNYRGSPESAHASIIRI</sequence>
<evidence type="ECO:0000259" key="8">
    <source>
        <dbReference type="Pfam" id="PF08418"/>
    </source>
</evidence>
<proteinExistence type="inferred from homology"/>
<evidence type="ECO:0000256" key="2">
    <source>
        <dbReference type="ARBA" id="ARBA00007299"/>
    </source>
</evidence>
<evidence type="ECO:0000256" key="3">
    <source>
        <dbReference type="ARBA" id="ARBA00018596"/>
    </source>
</evidence>
<protein>
    <recommendedName>
        <fullName evidence="3 6">DNA polymerase alpha subunit B</fullName>
    </recommendedName>
</protein>
<comment type="subcellular location">
    <subcellularLocation>
        <location evidence="1 6">Nucleus</location>
    </subcellularLocation>
</comment>
<dbReference type="GO" id="GO:0005658">
    <property type="term" value="C:alpha DNA polymerase:primase complex"/>
    <property type="evidence" value="ECO:0007669"/>
    <property type="project" value="TreeGrafter"/>
</dbReference>
<feature type="domain" description="DNA polymerase alpha subunit B N-terminal" evidence="8">
    <location>
        <begin position="4"/>
        <end position="59"/>
    </location>
</feature>
<name>A0A9Q1KA82_9CARY</name>
<comment type="function">
    <text evidence="6">Accessory subunit of the DNA polymerase alpha complex (also known as the alpha DNA polymerase-primase complex) which plays an essential role in the initiation of DNA synthesis.</text>
</comment>
<organism evidence="10 11">
    <name type="scientific">Carnegiea gigantea</name>
    <dbReference type="NCBI Taxonomy" id="171969"/>
    <lineage>
        <taxon>Eukaryota</taxon>
        <taxon>Viridiplantae</taxon>
        <taxon>Streptophyta</taxon>
        <taxon>Embryophyta</taxon>
        <taxon>Tracheophyta</taxon>
        <taxon>Spermatophyta</taxon>
        <taxon>Magnoliopsida</taxon>
        <taxon>eudicotyledons</taxon>
        <taxon>Gunneridae</taxon>
        <taxon>Pentapetalae</taxon>
        <taxon>Caryophyllales</taxon>
        <taxon>Cactineae</taxon>
        <taxon>Cactaceae</taxon>
        <taxon>Cactoideae</taxon>
        <taxon>Echinocereeae</taxon>
        <taxon>Carnegiea</taxon>
    </lineage>
</organism>